<evidence type="ECO:0000256" key="6">
    <source>
        <dbReference type="SAM" id="MobiDB-lite"/>
    </source>
</evidence>
<feature type="region of interest" description="Disordered" evidence="6">
    <location>
        <begin position="304"/>
        <end position="379"/>
    </location>
</feature>
<name>A0A0B7AWM0_9EUPU</name>
<feature type="compositionally biased region" description="Polar residues" evidence="6">
    <location>
        <begin position="304"/>
        <end position="315"/>
    </location>
</feature>
<dbReference type="GO" id="GO:0005634">
    <property type="term" value="C:nucleus"/>
    <property type="evidence" value="ECO:0007669"/>
    <property type="project" value="UniProtKB-SubCell"/>
</dbReference>
<organism evidence="8">
    <name type="scientific">Arion vulgaris</name>
    <dbReference type="NCBI Taxonomy" id="1028688"/>
    <lineage>
        <taxon>Eukaryota</taxon>
        <taxon>Metazoa</taxon>
        <taxon>Spiralia</taxon>
        <taxon>Lophotrochozoa</taxon>
        <taxon>Mollusca</taxon>
        <taxon>Gastropoda</taxon>
        <taxon>Heterobranchia</taxon>
        <taxon>Euthyneura</taxon>
        <taxon>Panpulmonata</taxon>
        <taxon>Eupulmonata</taxon>
        <taxon>Stylommatophora</taxon>
        <taxon>Helicina</taxon>
        <taxon>Arionoidea</taxon>
        <taxon>Arionidae</taxon>
        <taxon>Arion</taxon>
    </lineage>
</organism>
<accession>A0A0B7AWM0</accession>
<dbReference type="Pfam" id="PF16770">
    <property type="entry name" value="RTT107_BRCT_5"/>
    <property type="match status" value="1"/>
</dbReference>
<feature type="compositionally biased region" description="Polar residues" evidence="6">
    <location>
        <begin position="109"/>
        <end position="140"/>
    </location>
</feature>
<dbReference type="InterPro" id="IPR036420">
    <property type="entry name" value="BRCT_dom_sf"/>
</dbReference>
<sequence>AKIKKTDSEKIKKTVDNKDIKTTNNQNISSLFQHINFNEQGIAYNLFLKSLKNDTNTDQPAKSTSSTDQDKTLTGWTHRSYDKKHINDNALNLPKGSTKIVEKITEQGFDNSLQQASGRPGSSSENKSLKTRNSYSNSRVLKSESSEDISLSNEDNELKISARKDTRQYVSTEEMQKDGKYCSTSNRTQSEKNHTSHSAEPVRKGKKRKSDVVPDVESDISKEKQVGDSHEAGRLSQVNSTPVTGLVGSQICQSGVISSTSSTSTVSSFKNLAQAPVRRSHLRGRGNKSEVFEQPILTETGSEVVESNLSSVQLTSRRKKRAATSDHSQPGTSRQDDTQIQTSRLPSAKKLKQVSNQKIPTGNVYAESEGSPGLRKTSGSIKPRVMFTGYLDGQSEKVVTDLGGVMATSVKDCTHLVTDRICRTVKFLSGLAKGLQIVSPQWLESSKQAGTFLDGHMYLVSDPAMEKQYKFNLATSLSRAQTRAILTGYRIHVTKSVKPDPVQMQEILKFTGAKYLKTMPNKYQENTVVISCSNDHMICQPAIKAGIPVMEAEFVLTGILRQELDFESYLLFQDDSMSETSGKNKTRKK</sequence>
<dbReference type="GO" id="GO:0006281">
    <property type="term" value="P:DNA repair"/>
    <property type="evidence" value="ECO:0007669"/>
    <property type="project" value="UniProtKB-KW"/>
</dbReference>
<dbReference type="PANTHER" id="PTHR23196">
    <property type="entry name" value="PAX TRANSCRIPTION ACTIVATION DOMAIN INTERACTING PROTEIN"/>
    <property type="match status" value="1"/>
</dbReference>
<feature type="compositionally biased region" description="Polar residues" evidence="6">
    <location>
        <begin position="325"/>
        <end position="345"/>
    </location>
</feature>
<evidence type="ECO:0000256" key="4">
    <source>
        <dbReference type="ARBA" id="ARBA00023204"/>
    </source>
</evidence>
<dbReference type="EMBL" id="HACG01037445">
    <property type="protein sequence ID" value="CEK84310.1"/>
    <property type="molecule type" value="Transcribed_RNA"/>
</dbReference>
<gene>
    <name evidence="8" type="primary">ORF141964</name>
</gene>
<feature type="compositionally biased region" description="Basic and acidic residues" evidence="6">
    <location>
        <begin position="219"/>
        <end position="233"/>
    </location>
</feature>
<dbReference type="InterPro" id="IPR051579">
    <property type="entry name" value="DDR_Transcriptional_Reg"/>
</dbReference>
<dbReference type="Gene3D" id="3.40.50.10190">
    <property type="entry name" value="BRCT domain"/>
    <property type="match status" value="2"/>
</dbReference>
<proteinExistence type="predicted"/>
<feature type="domain" description="BRCT" evidence="7">
    <location>
        <begin position="481"/>
        <end position="571"/>
    </location>
</feature>
<evidence type="ECO:0000256" key="1">
    <source>
        <dbReference type="ARBA" id="ARBA00004123"/>
    </source>
</evidence>
<dbReference type="InterPro" id="IPR001357">
    <property type="entry name" value="BRCT_dom"/>
</dbReference>
<dbReference type="PROSITE" id="PS50172">
    <property type="entry name" value="BRCT"/>
    <property type="match status" value="2"/>
</dbReference>
<keyword evidence="3" id="KW-0227">DNA damage</keyword>
<evidence type="ECO:0000256" key="5">
    <source>
        <dbReference type="ARBA" id="ARBA00023242"/>
    </source>
</evidence>
<evidence type="ECO:0000313" key="8">
    <source>
        <dbReference type="EMBL" id="CEK84310.1"/>
    </source>
</evidence>
<feature type="non-terminal residue" evidence="8">
    <location>
        <position position="1"/>
    </location>
</feature>
<feature type="domain" description="BRCT" evidence="7">
    <location>
        <begin position="396"/>
        <end position="460"/>
    </location>
</feature>
<comment type="subcellular location">
    <subcellularLocation>
        <location evidence="1">Nucleus</location>
    </subcellularLocation>
</comment>
<dbReference type="CDD" id="cd18441">
    <property type="entry name" value="BRCT_MDC1_rpt2"/>
    <property type="match status" value="1"/>
</dbReference>
<dbReference type="AlphaFoldDB" id="A0A0B7AWM0"/>
<keyword evidence="2" id="KW-0597">Phosphoprotein</keyword>
<keyword evidence="5" id="KW-0539">Nucleus</keyword>
<protein>
    <recommendedName>
        <fullName evidence="7">BRCT domain-containing protein</fullName>
    </recommendedName>
</protein>
<dbReference type="CDD" id="cd17744">
    <property type="entry name" value="BRCT_MDC1_rpt1"/>
    <property type="match status" value="1"/>
</dbReference>
<reference evidence="8" key="1">
    <citation type="submission" date="2014-12" db="EMBL/GenBank/DDBJ databases">
        <title>Insight into the proteome of Arion vulgaris.</title>
        <authorList>
            <person name="Aradska J."/>
            <person name="Bulat T."/>
            <person name="Smidak R."/>
            <person name="Sarate P."/>
            <person name="Gangsoo J."/>
            <person name="Sialana F."/>
            <person name="Bilban M."/>
            <person name="Lubec G."/>
        </authorList>
    </citation>
    <scope>NUCLEOTIDE SEQUENCE</scope>
    <source>
        <tissue evidence="8">Skin</tissue>
    </source>
</reference>
<dbReference type="Pfam" id="PF16589">
    <property type="entry name" value="BRCT_2"/>
    <property type="match status" value="1"/>
</dbReference>
<feature type="compositionally biased region" description="Basic and acidic residues" evidence="6">
    <location>
        <begin position="156"/>
        <end position="167"/>
    </location>
</feature>
<feature type="region of interest" description="Disordered" evidence="6">
    <location>
        <begin position="109"/>
        <end position="238"/>
    </location>
</feature>
<feature type="region of interest" description="Disordered" evidence="6">
    <location>
        <begin position="260"/>
        <end position="289"/>
    </location>
</feature>
<dbReference type="PANTHER" id="PTHR23196:SF34">
    <property type="entry name" value="MEDIATOR OF DNA DAMAGE CHECKPOINT PROTEIN 1"/>
    <property type="match status" value="1"/>
</dbReference>
<dbReference type="SMART" id="SM00292">
    <property type="entry name" value="BRCT"/>
    <property type="match status" value="2"/>
</dbReference>
<keyword evidence="4" id="KW-0234">DNA repair</keyword>
<evidence type="ECO:0000259" key="7">
    <source>
        <dbReference type="PROSITE" id="PS50172"/>
    </source>
</evidence>
<evidence type="ECO:0000256" key="2">
    <source>
        <dbReference type="ARBA" id="ARBA00022553"/>
    </source>
</evidence>
<evidence type="ECO:0000256" key="3">
    <source>
        <dbReference type="ARBA" id="ARBA00022763"/>
    </source>
</evidence>
<dbReference type="SUPFAM" id="SSF52113">
    <property type="entry name" value="BRCT domain"/>
    <property type="match status" value="2"/>
</dbReference>